<dbReference type="InterPro" id="IPR007138">
    <property type="entry name" value="ABM_dom"/>
</dbReference>
<name>A0A3N9TM14_9VIBR</name>
<dbReference type="Gene3D" id="3.30.70.100">
    <property type="match status" value="1"/>
</dbReference>
<proteinExistence type="predicted"/>
<dbReference type="RefSeq" id="WP_124935775.1">
    <property type="nucleotide sequence ID" value="NZ_RJVQ01000001.1"/>
</dbReference>
<evidence type="ECO:0000313" key="3">
    <source>
        <dbReference type="Proteomes" id="UP000281112"/>
    </source>
</evidence>
<dbReference type="PANTHER" id="PTHR33336">
    <property type="entry name" value="QUINOL MONOOXYGENASE YGIN-RELATED"/>
    <property type="match status" value="1"/>
</dbReference>
<dbReference type="AlphaFoldDB" id="A0A3N9TM14"/>
<organism evidence="2 3">
    <name type="scientific">Vibrio viridaestus</name>
    <dbReference type="NCBI Taxonomy" id="2487322"/>
    <lineage>
        <taxon>Bacteria</taxon>
        <taxon>Pseudomonadati</taxon>
        <taxon>Pseudomonadota</taxon>
        <taxon>Gammaproteobacteria</taxon>
        <taxon>Vibrionales</taxon>
        <taxon>Vibrionaceae</taxon>
        <taxon>Vibrio</taxon>
    </lineage>
</organism>
<comment type="caution">
    <text evidence="2">The sequence shown here is derived from an EMBL/GenBank/DDBJ whole genome shotgun (WGS) entry which is preliminary data.</text>
</comment>
<gene>
    <name evidence="2" type="ORF">EES38_03545</name>
</gene>
<sequence length="98" mass="11429">MSNVYLLAEIEAKPGLSESLYTLLTTLVTESRKEEGCITYELLQDIEKEELFIMREEWKSEQALTEHQQTPHFQYFVTTAQELNLLDKLDVKSFKIVA</sequence>
<dbReference type="Proteomes" id="UP000281112">
    <property type="component" value="Unassembled WGS sequence"/>
</dbReference>
<dbReference type="PROSITE" id="PS51725">
    <property type="entry name" value="ABM"/>
    <property type="match status" value="1"/>
</dbReference>
<evidence type="ECO:0000313" key="2">
    <source>
        <dbReference type="EMBL" id="RQW65121.1"/>
    </source>
</evidence>
<dbReference type="SUPFAM" id="SSF54909">
    <property type="entry name" value="Dimeric alpha+beta barrel"/>
    <property type="match status" value="1"/>
</dbReference>
<protein>
    <submittedName>
        <fullName evidence="2">Antibiotic biosynthesis monooxygenase</fullName>
    </submittedName>
</protein>
<keyword evidence="2" id="KW-0503">Monooxygenase</keyword>
<dbReference type="InterPro" id="IPR050744">
    <property type="entry name" value="AI-2_Isomerase_LsrG"/>
</dbReference>
<reference evidence="2 3" key="1">
    <citation type="submission" date="2018-11" db="EMBL/GenBank/DDBJ databases">
        <title>Vibrio LJC006 sp. nov., isolated from seawater during the bloom of the enteromorpha.</title>
        <authorList>
            <person name="Liang J."/>
        </authorList>
    </citation>
    <scope>NUCLEOTIDE SEQUENCE [LARGE SCALE GENOMIC DNA]</scope>
    <source>
        <strain evidence="2 3">LJC006</strain>
    </source>
</reference>
<accession>A0A3N9TM14</accession>
<keyword evidence="2" id="KW-0560">Oxidoreductase</keyword>
<dbReference type="OrthoDB" id="9812192at2"/>
<feature type="domain" description="ABM" evidence="1">
    <location>
        <begin position="4"/>
        <end position="94"/>
    </location>
</feature>
<dbReference type="GO" id="GO:0004497">
    <property type="term" value="F:monooxygenase activity"/>
    <property type="evidence" value="ECO:0007669"/>
    <property type="project" value="UniProtKB-KW"/>
</dbReference>
<dbReference type="Pfam" id="PF03992">
    <property type="entry name" value="ABM"/>
    <property type="match status" value="1"/>
</dbReference>
<dbReference type="EMBL" id="RJVQ01000001">
    <property type="protein sequence ID" value="RQW65121.1"/>
    <property type="molecule type" value="Genomic_DNA"/>
</dbReference>
<dbReference type="PANTHER" id="PTHR33336:SF3">
    <property type="entry name" value="ABM DOMAIN-CONTAINING PROTEIN"/>
    <property type="match status" value="1"/>
</dbReference>
<dbReference type="InterPro" id="IPR011008">
    <property type="entry name" value="Dimeric_a/b-barrel"/>
</dbReference>
<evidence type="ECO:0000259" key="1">
    <source>
        <dbReference type="PROSITE" id="PS51725"/>
    </source>
</evidence>
<dbReference type="GO" id="GO:0005829">
    <property type="term" value="C:cytosol"/>
    <property type="evidence" value="ECO:0007669"/>
    <property type="project" value="TreeGrafter"/>
</dbReference>
<keyword evidence="3" id="KW-1185">Reference proteome</keyword>